<keyword evidence="3" id="KW-0012">Acyltransferase</keyword>
<keyword evidence="1" id="KW-0808">Transferase</keyword>
<dbReference type="EMBL" id="JAPOHA010000016">
    <property type="protein sequence ID" value="MCY1715140.1"/>
    <property type="molecule type" value="Genomic_DNA"/>
</dbReference>
<dbReference type="Gene3D" id="3.90.550.10">
    <property type="entry name" value="Spore Coat Polysaccharide Biosynthesis Protein SpsA, Chain A"/>
    <property type="match status" value="1"/>
</dbReference>
<dbReference type="SUPFAM" id="SSF53448">
    <property type="entry name" value="Nucleotide-diphospho-sugar transferases"/>
    <property type="match status" value="1"/>
</dbReference>
<dbReference type="PANTHER" id="PTHR43584">
    <property type="entry name" value="NUCLEOTIDYL TRANSFERASE"/>
    <property type="match status" value="1"/>
</dbReference>
<gene>
    <name evidence="8" type="ORF">OUY18_12870</name>
</gene>
<evidence type="ECO:0000256" key="2">
    <source>
        <dbReference type="ARBA" id="ARBA00022695"/>
    </source>
</evidence>
<evidence type="ECO:0000256" key="6">
    <source>
        <dbReference type="ARBA" id="ARBA00049628"/>
    </source>
</evidence>
<proteinExistence type="predicted"/>
<dbReference type="PANTHER" id="PTHR43584:SF3">
    <property type="entry name" value="BIFUNCTIONAL PROTEIN GLMU"/>
    <property type="match status" value="1"/>
</dbReference>
<comment type="catalytic activity">
    <reaction evidence="5">
        <text>N-acetyl-alpha-D-glucosamine 1-phosphate + UTP + H(+) = UDP-N-acetyl-alpha-D-glucosamine + diphosphate</text>
        <dbReference type="Rhea" id="RHEA:13509"/>
        <dbReference type="ChEBI" id="CHEBI:15378"/>
        <dbReference type="ChEBI" id="CHEBI:33019"/>
        <dbReference type="ChEBI" id="CHEBI:46398"/>
        <dbReference type="ChEBI" id="CHEBI:57705"/>
        <dbReference type="ChEBI" id="CHEBI:57776"/>
        <dbReference type="EC" id="2.7.7.23"/>
    </reaction>
</comment>
<dbReference type="CDD" id="cd02540">
    <property type="entry name" value="GT2_GlmU_N_bac"/>
    <property type="match status" value="1"/>
</dbReference>
<evidence type="ECO:0000256" key="1">
    <source>
        <dbReference type="ARBA" id="ARBA00022679"/>
    </source>
</evidence>
<dbReference type="RefSeq" id="WP_268059176.1">
    <property type="nucleotide sequence ID" value="NZ_JAPOHA010000016.1"/>
</dbReference>
<name>A0ABT4BWJ5_9FIRM</name>
<comment type="catalytic activity">
    <reaction evidence="4">
        <text>alpha-D-glucosamine 1-phosphate + acetyl-CoA = N-acetyl-alpha-D-glucosamine 1-phosphate + CoA + H(+)</text>
        <dbReference type="Rhea" id="RHEA:13725"/>
        <dbReference type="ChEBI" id="CHEBI:15378"/>
        <dbReference type="ChEBI" id="CHEBI:57287"/>
        <dbReference type="ChEBI" id="CHEBI:57288"/>
        <dbReference type="ChEBI" id="CHEBI:57776"/>
        <dbReference type="ChEBI" id="CHEBI:58516"/>
        <dbReference type="EC" id="2.3.1.157"/>
    </reaction>
</comment>
<reference evidence="8 9" key="1">
    <citation type="submission" date="2022-11" db="EMBL/GenBank/DDBJ databases">
        <authorList>
            <person name="Caiyu Z."/>
        </authorList>
    </citation>
    <scope>NUCLEOTIDE SEQUENCE [LARGE SCALE GENOMIC DNA]</scope>
    <source>
        <strain evidence="8 9">YR-4</strain>
    </source>
</reference>
<comment type="caution">
    <text evidence="8">The sequence shown here is derived from an EMBL/GenBank/DDBJ whole genome shotgun (WGS) entry which is preliminary data.</text>
</comment>
<evidence type="ECO:0000259" key="7">
    <source>
        <dbReference type="Pfam" id="PF00483"/>
    </source>
</evidence>
<evidence type="ECO:0000256" key="3">
    <source>
        <dbReference type="ARBA" id="ARBA00023315"/>
    </source>
</evidence>
<dbReference type="InterPro" id="IPR050065">
    <property type="entry name" value="GlmU-like"/>
</dbReference>
<keyword evidence="2" id="KW-0548">Nucleotidyltransferase</keyword>
<dbReference type="InterPro" id="IPR029044">
    <property type="entry name" value="Nucleotide-diphossugar_trans"/>
</dbReference>
<dbReference type="Proteomes" id="UP001082703">
    <property type="component" value="Unassembled WGS sequence"/>
</dbReference>
<dbReference type="Pfam" id="PF00483">
    <property type="entry name" value="NTP_transferase"/>
    <property type="match status" value="1"/>
</dbReference>
<evidence type="ECO:0000256" key="4">
    <source>
        <dbReference type="ARBA" id="ARBA00048247"/>
    </source>
</evidence>
<protein>
    <submittedName>
        <fullName evidence="8">Sugar phosphate nucleotidyltransferase</fullName>
    </submittedName>
</protein>
<evidence type="ECO:0000256" key="5">
    <source>
        <dbReference type="ARBA" id="ARBA00048493"/>
    </source>
</evidence>
<organism evidence="8 9">
    <name type="scientific">Caproiciproducens galactitolivorans</name>
    <dbReference type="NCBI Taxonomy" id="642589"/>
    <lineage>
        <taxon>Bacteria</taxon>
        <taxon>Bacillati</taxon>
        <taxon>Bacillota</taxon>
        <taxon>Clostridia</taxon>
        <taxon>Eubacteriales</taxon>
        <taxon>Acutalibacteraceae</taxon>
        <taxon>Caproiciproducens</taxon>
    </lineage>
</organism>
<sequence>MPEQCCAVILAAGDGKRMKSNRPKVLSPVLFKPMLQWVIDSAEGAGVSGICVVTGYMHEKVEQYLSNLNTAGTGAKICHTLQAERKGTGHAVMMAADFLRGHRGENVLILNGDAPFVNAQVIDEARRDHAENGNAATVITAVLDDPTGYGRIVRDPETHLIRAIVEQKDADRETLSICEINSGAYWFRADDLLNILDQIQNDNAQGEYYLTDAVKLLIKNGRKAAAHTTGDANTVLGANDCLQLNALNSIAREEVLSRHMKNGIEIPCRDGVMIGPDVKIGSDTCILPGTILRGKTVIGCSCTVGPNSFVSDCIVGDGVRLHSVQCENSVIKPNQAVAPFTVINH</sequence>
<keyword evidence="9" id="KW-1185">Reference proteome</keyword>
<evidence type="ECO:0000313" key="9">
    <source>
        <dbReference type="Proteomes" id="UP001082703"/>
    </source>
</evidence>
<comment type="function">
    <text evidence="6">Catalyzes the last two sequential reactions in the de novo biosynthetic pathway for UDP-N-acetylglucosamine (UDP-GlcNAc). The C-terminal domain catalyzes the transfer of acetyl group from acetyl coenzyme A to glucosamine-1-phosphate (GlcN-1-P) to produce N-acetylglucosamine-1-phosphate (GlcNAc-1-P), which is converted into UDP-GlcNAc by the transfer of uridine 5-monophosphate (from uridine 5-triphosphate), a reaction catalyzed by the N-terminal domain.</text>
</comment>
<dbReference type="InterPro" id="IPR005835">
    <property type="entry name" value="NTP_transferase_dom"/>
</dbReference>
<feature type="domain" description="Nucleotidyl transferase" evidence="7">
    <location>
        <begin position="7"/>
        <end position="228"/>
    </location>
</feature>
<accession>A0ABT4BWJ5</accession>
<dbReference type="Gene3D" id="2.160.10.10">
    <property type="entry name" value="Hexapeptide repeat proteins"/>
    <property type="match status" value="1"/>
</dbReference>
<evidence type="ECO:0000313" key="8">
    <source>
        <dbReference type="EMBL" id="MCY1715140.1"/>
    </source>
</evidence>